<evidence type="ECO:0000256" key="4">
    <source>
        <dbReference type="ARBA" id="ARBA00022777"/>
    </source>
</evidence>
<dbReference type="PROSITE" id="PS50112">
    <property type="entry name" value="PAS"/>
    <property type="match status" value="2"/>
</dbReference>
<dbReference type="PANTHER" id="PTHR43065">
    <property type="entry name" value="SENSOR HISTIDINE KINASE"/>
    <property type="match status" value="1"/>
</dbReference>
<evidence type="ECO:0000256" key="2">
    <source>
        <dbReference type="ARBA" id="ARBA00012438"/>
    </source>
</evidence>
<dbReference type="PANTHER" id="PTHR43065:SF50">
    <property type="entry name" value="HISTIDINE KINASE"/>
    <property type="match status" value="1"/>
</dbReference>
<dbReference type="HOGENOM" id="CLU_000445_114_39_3"/>
<keyword evidence="4" id="KW-0418">Kinase</keyword>
<dbReference type="InterPro" id="IPR000700">
    <property type="entry name" value="PAS-assoc_C"/>
</dbReference>
<dbReference type="NCBIfam" id="TIGR00229">
    <property type="entry name" value="sensory_box"/>
    <property type="match status" value="2"/>
</dbReference>
<sequence>MNTLVLSNTTVNLEQLYPDRHIDAAAKATFEDLTRLAASVVQTPIALISLCDTKGQWLPSQVGLDTDFTPQYLEFCRQISQEIITENKPLLVVEDTLALSESQITSLPIRFYAAVPLITPQHETVGILLVIDRVPRQFTVQQKDALAALSRQAIAQLEWQKKVIDLESQVYQCQRLEKALQTSPQNLVDMKVALDHSSIVAITDSHGKIHYVNDKFCQISQYSRDELYGANHRLLNSGYHSPQFFKDLWNTISQGKIWRGDIQDRAKDGNLYWVDTTIVPLVDDQGNPYEYISICKDITEQKQAKIELDRFFSLSPDLMAVIGFDGKFKRINPAFQKTLAYNSEEFLSEAFLDFVHPYDHKATLTAWQTLLKSSSDIYFEHRYRCRDGSYKWLAWNCLPLAEAGVIHAIARDITNTKQRKASLLERSRLSTLEADIGAVLVGQNGSLGASLKRCTEAMIRHLNALGAGIWTVTGITDETQMPSVLELQAHSGEQLPTHLFPQRILTNQGLIAKVAQTLKPIHRPILTPGHDLSNKTFIGIYPLIVESHLVGFIALHSCQPFSKIVQGVLGWVANAIAVAIDRIWVREELLSRREALLFQLASQIRNSLEVDTILDIAVTEIRGLLEVDGCHFLWLNSNADQPSLSVTHEARDPNLPSLLGDCLPPQLTPLADIIHRLHPLRIDDVSQTQNLAPETRSLLADWGITSGLVLPLQTKTGQLGAIICSHYQGSRQWSDREVKLLQAVVDQLAIAIEHAELFAETRAAAQAAQTQANQLEQALHELRQTQSLLIQTEKMSTIGQMVAGIAHEINNPVNFITGNLSHTTNYIGDLLQLIECYQQYYPNPLPDIQEFIEDIELSFLIEDLPKMLSSMKMGADRIQEIVISLRNFSRLDQAEMKPVNIHEGIDSTLLILRNRMKPCGNSPGITLIKEYGELPAVACYAGQLNQVFMNIISNAIDAFDALIQAEESATEKSQSTLNPTIWISTEVVDKNQAVIRIRDNGPGISETVRDRLFDPFFTTKPVGKGTGLGLSISHQIVVEKHGGILKCYSEPGQGTEFWIQIPISD</sequence>
<dbReference type="PRINTS" id="PR00344">
    <property type="entry name" value="BCTRLSENSOR"/>
</dbReference>
<feature type="coiled-coil region" evidence="6">
    <location>
        <begin position="758"/>
        <end position="795"/>
    </location>
</feature>
<dbReference type="Gene3D" id="3.30.450.20">
    <property type="entry name" value="PAS domain"/>
    <property type="match status" value="2"/>
</dbReference>
<dbReference type="InterPro" id="IPR001610">
    <property type="entry name" value="PAC"/>
</dbReference>
<evidence type="ECO:0000256" key="5">
    <source>
        <dbReference type="ARBA" id="ARBA00023012"/>
    </source>
</evidence>
<dbReference type="CDD" id="cd00082">
    <property type="entry name" value="HisKA"/>
    <property type="match status" value="1"/>
</dbReference>
<evidence type="ECO:0000313" key="10">
    <source>
        <dbReference type="EMBL" id="EDX75163.1"/>
    </source>
</evidence>
<dbReference type="EC" id="2.7.13.3" evidence="2"/>
<dbReference type="CDD" id="cd00130">
    <property type="entry name" value="PAS"/>
    <property type="match status" value="2"/>
</dbReference>
<dbReference type="Gene3D" id="1.10.287.130">
    <property type="match status" value="1"/>
</dbReference>
<organism evidence="10 11">
    <name type="scientific">Coleofasciculus chthonoplastes PCC 7420</name>
    <dbReference type="NCBI Taxonomy" id="118168"/>
    <lineage>
        <taxon>Bacteria</taxon>
        <taxon>Bacillati</taxon>
        <taxon>Cyanobacteriota</taxon>
        <taxon>Cyanophyceae</taxon>
        <taxon>Coleofasciculales</taxon>
        <taxon>Coleofasciculaceae</taxon>
        <taxon>Coleofasciculus</taxon>
    </lineage>
</organism>
<dbReference type="Pfam" id="PF02518">
    <property type="entry name" value="HATPase_c"/>
    <property type="match status" value="1"/>
</dbReference>
<feature type="domain" description="PAC" evidence="9">
    <location>
        <begin position="258"/>
        <end position="310"/>
    </location>
</feature>
<evidence type="ECO:0000259" key="8">
    <source>
        <dbReference type="PROSITE" id="PS50112"/>
    </source>
</evidence>
<evidence type="ECO:0000256" key="3">
    <source>
        <dbReference type="ARBA" id="ARBA00022553"/>
    </source>
</evidence>
<dbReference type="SUPFAM" id="SSF55874">
    <property type="entry name" value="ATPase domain of HSP90 chaperone/DNA topoisomerase II/histidine kinase"/>
    <property type="match status" value="1"/>
</dbReference>
<feature type="domain" description="PAS" evidence="8">
    <location>
        <begin position="200"/>
        <end position="229"/>
    </location>
</feature>
<dbReference type="SUPFAM" id="SSF55781">
    <property type="entry name" value="GAF domain-like"/>
    <property type="match status" value="3"/>
</dbReference>
<dbReference type="Gene3D" id="3.30.565.10">
    <property type="entry name" value="Histidine kinase-like ATPase, C-terminal domain"/>
    <property type="match status" value="1"/>
</dbReference>
<evidence type="ECO:0000259" key="7">
    <source>
        <dbReference type="PROSITE" id="PS50109"/>
    </source>
</evidence>
<dbReference type="InterPro" id="IPR013655">
    <property type="entry name" value="PAS_fold_3"/>
</dbReference>
<dbReference type="Gene3D" id="3.30.450.40">
    <property type="match status" value="3"/>
</dbReference>
<dbReference type="GO" id="GO:0000155">
    <property type="term" value="F:phosphorelay sensor kinase activity"/>
    <property type="evidence" value="ECO:0007669"/>
    <property type="project" value="InterPro"/>
</dbReference>
<feature type="domain" description="Histidine kinase" evidence="7">
    <location>
        <begin position="804"/>
        <end position="1065"/>
    </location>
</feature>
<dbReference type="RefSeq" id="WP_006101437.1">
    <property type="nucleotide sequence ID" value="NZ_DS989850.1"/>
</dbReference>
<dbReference type="eggNOG" id="COG2203">
    <property type="taxonomic scope" value="Bacteria"/>
</dbReference>
<evidence type="ECO:0000256" key="6">
    <source>
        <dbReference type="SAM" id="Coils"/>
    </source>
</evidence>
<dbReference type="Pfam" id="PF01590">
    <property type="entry name" value="GAF"/>
    <property type="match status" value="2"/>
</dbReference>
<dbReference type="PROSITE" id="PS50109">
    <property type="entry name" value="HIS_KIN"/>
    <property type="match status" value="1"/>
</dbReference>
<dbReference type="OrthoDB" id="441640at2"/>
<dbReference type="SUPFAM" id="SSF55785">
    <property type="entry name" value="PYP-like sensor domain (PAS domain)"/>
    <property type="match status" value="2"/>
</dbReference>
<dbReference type="InterPro" id="IPR005467">
    <property type="entry name" value="His_kinase_dom"/>
</dbReference>
<protein>
    <recommendedName>
        <fullName evidence="2">histidine kinase</fullName>
        <ecNumber evidence="2">2.7.13.3</ecNumber>
    </recommendedName>
</protein>
<keyword evidence="3" id="KW-0597">Phosphoprotein</keyword>
<reference evidence="10 11" key="1">
    <citation type="submission" date="2008-07" db="EMBL/GenBank/DDBJ databases">
        <authorList>
            <person name="Tandeau de Marsac N."/>
            <person name="Ferriera S."/>
            <person name="Johnson J."/>
            <person name="Kravitz S."/>
            <person name="Beeson K."/>
            <person name="Sutton G."/>
            <person name="Rogers Y.-H."/>
            <person name="Friedman R."/>
            <person name="Frazier M."/>
            <person name="Venter J.C."/>
        </authorList>
    </citation>
    <scope>NUCLEOTIDE SEQUENCE [LARGE SCALE GENOMIC DNA]</scope>
    <source>
        <strain evidence="10 11">PCC 7420</strain>
    </source>
</reference>
<keyword evidence="6" id="KW-0175">Coiled coil</keyword>
<keyword evidence="5" id="KW-0902">Two-component regulatory system</keyword>
<proteinExistence type="predicted"/>
<comment type="catalytic activity">
    <reaction evidence="1">
        <text>ATP + protein L-histidine = ADP + protein N-phospho-L-histidine.</text>
        <dbReference type="EC" id="2.7.13.3"/>
    </reaction>
</comment>
<keyword evidence="11" id="KW-1185">Reference proteome</keyword>
<dbReference type="PROSITE" id="PS50113">
    <property type="entry name" value="PAC"/>
    <property type="match status" value="1"/>
</dbReference>
<feature type="domain" description="PAS" evidence="8">
    <location>
        <begin position="304"/>
        <end position="374"/>
    </location>
</feature>
<dbReference type="SMART" id="SM00086">
    <property type="entry name" value="PAC"/>
    <property type="match status" value="2"/>
</dbReference>
<gene>
    <name evidence="10" type="ORF">MC7420_2167</name>
</gene>
<dbReference type="Pfam" id="PF13426">
    <property type="entry name" value="PAS_9"/>
    <property type="match status" value="1"/>
</dbReference>
<dbReference type="SUPFAM" id="SSF47384">
    <property type="entry name" value="Homodimeric domain of signal transducing histidine kinase"/>
    <property type="match status" value="1"/>
</dbReference>
<dbReference type="InterPro" id="IPR036097">
    <property type="entry name" value="HisK_dim/P_sf"/>
</dbReference>
<dbReference type="SMART" id="SM00091">
    <property type="entry name" value="PAS"/>
    <property type="match status" value="2"/>
</dbReference>
<dbReference type="SMART" id="SM00065">
    <property type="entry name" value="GAF"/>
    <property type="match status" value="3"/>
</dbReference>
<dbReference type="SMART" id="SM00387">
    <property type="entry name" value="HATPase_c"/>
    <property type="match status" value="1"/>
</dbReference>
<dbReference type="InterPro" id="IPR036890">
    <property type="entry name" value="HATPase_C_sf"/>
</dbReference>
<dbReference type="Proteomes" id="UP000003835">
    <property type="component" value="Unassembled WGS sequence"/>
</dbReference>
<dbReference type="AlphaFoldDB" id="B4VSE4"/>
<dbReference type="InterPro" id="IPR000014">
    <property type="entry name" value="PAS"/>
</dbReference>
<dbReference type="InterPro" id="IPR003018">
    <property type="entry name" value="GAF"/>
</dbReference>
<name>B4VSE4_9CYAN</name>
<dbReference type="STRING" id="118168.MC7420_2167"/>
<evidence type="ECO:0000256" key="1">
    <source>
        <dbReference type="ARBA" id="ARBA00000085"/>
    </source>
</evidence>
<evidence type="ECO:0000259" key="9">
    <source>
        <dbReference type="PROSITE" id="PS50113"/>
    </source>
</evidence>
<dbReference type="InterPro" id="IPR029016">
    <property type="entry name" value="GAF-like_dom_sf"/>
</dbReference>
<accession>B4VSE4</accession>
<dbReference type="eggNOG" id="COG2202">
    <property type="taxonomic scope" value="Bacteria"/>
</dbReference>
<dbReference type="eggNOG" id="COG4191">
    <property type="taxonomic scope" value="Bacteria"/>
</dbReference>
<dbReference type="InterPro" id="IPR003661">
    <property type="entry name" value="HisK_dim/P_dom"/>
</dbReference>
<dbReference type="InterPro" id="IPR004358">
    <property type="entry name" value="Sig_transdc_His_kin-like_C"/>
</dbReference>
<dbReference type="InterPro" id="IPR035965">
    <property type="entry name" value="PAS-like_dom_sf"/>
</dbReference>
<dbReference type="Pfam" id="PF08447">
    <property type="entry name" value="PAS_3"/>
    <property type="match status" value="1"/>
</dbReference>
<keyword evidence="4" id="KW-0808">Transferase</keyword>
<dbReference type="InterPro" id="IPR003594">
    <property type="entry name" value="HATPase_dom"/>
</dbReference>
<dbReference type="EMBL" id="DS989850">
    <property type="protein sequence ID" value="EDX75163.1"/>
    <property type="molecule type" value="Genomic_DNA"/>
</dbReference>
<evidence type="ECO:0000313" key="11">
    <source>
        <dbReference type="Proteomes" id="UP000003835"/>
    </source>
</evidence>